<keyword evidence="5 11" id="KW-0436">Ligase</keyword>
<organism evidence="13 14">
    <name type="scientific">Dankookia rubra</name>
    <dbReference type="NCBI Taxonomy" id="1442381"/>
    <lineage>
        <taxon>Bacteria</taxon>
        <taxon>Pseudomonadati</taxon>
        <taxon>Pseudomonadota</taxon>
        <taxon>Alphaproteobacteria</taxon>
        <taxon>Acetobacterales</taxon>
        <taxon>Roseomonadaceae</taxon>
        <taxon>Dankookia</taxon>
    </lineage>
</organism>
<evidence type="ECO:0000313" key="14">
    <source>
        <dbReference type="Proteomes" id="UP000295096"/>
    </source>
</evidence>
<dbReference type="AlphaFoldDB" id="A0A4R5QAA0"/>
<dbReference type="GO" id="GO:0004814">
    <property type="term" value="F:arginine-tRNA ligase activity"/>
    <property type="evidence" value="ECO:0007669"/>
    <property type="project" value="InterPro"/>
</dbReference>
<proteinExistence type="inferred from homology"/>
<dbReference type="Pfam" id="PF02092">
    <property type="entry name" value="tRNA_synt_2f"/>
    <property type="match status" value="1"/>
</dbReference>
<dbReference type="OrthoDB" id="9775440at2"/>
<protein>
    <recommendedName>
        <fullName evidence="11">Glycine--tRNA ligase beta subunit</fullName>
        <ecNumber evidence="11">6.1.1.14</ecNumber>
    </recommendedName>
    <alternativeName>
        <fullName evidence="11">Glycyl-tRNA synthetase beta subunit</fullName>
        <shortName evidence="11">GlyRS</shortName>
    </alternativeName>
</protein>
<keyword evidence="14" id="KW-1185">Reference proteome</keyword>
<keyword evidence="9 11" id="KW-0030">Aminoacyl-tRNA synthetase</keyword>
<evidence type="ECO:0000256" key="3">
    <source>
        <dbReference type="ARBA" id="ARBA00011209"/>
    </source>
</evidence>
<evidence type="ECO:0000256" key="8">
    <source>
        <dbReference type="ARBA" id="ARBA00022917"/>
    </source>
</evidence>
<name>A0A4R5QAA0_9PROT</name>
<dbReference type="RefSeq" id="WP_133291228.1">
    <property type="nucleotide sequence ID" value="NZ_SMSJ01000048.1"/>
</dbReference>
<dbReference type="PROSITE" id="PS50861">
    <property type="entry name" value="AA_TRNA_LIGASE_II_GLYAB"/>
    <property type="match status" value="1"/>
</dbReference>
<evidence type="ECO:0000256" key="2">
    <source>
        <dbReference type="ARBA" id="ARBA00008226"/>
    </source>
</evidence>
<dbReference type="GO" id="GO:0005829">
    <property type="term" value="C:cytosol"/>
    <property type="evidence" value="ECO:0007669"/>
    <property type="project" value="TreeGrafter"/>
</dbReference>
<dbReference type="HAMAP" id="MF_00255">
    <property type="entry name" value="Gly_tRNA_synth_beta"/>
    <property type="match status" value="1"/>
</dbReference>
<comment type="catalytic activity">
    <reaction evidence="10 11">
        <text>tRNA(Gly) + glycine + ATP = glycyl-tRNA(Gly) + AMP + diphosphate</text>
        <dbReference type="Rhea" id="RHEA:16013"/>
        <dbReference type="Rhea" id="RHEA-COMP:9664"/>
        <dbReference type="Rhea" id="RHEA-COMP:9683"/>
        <dbReference type="ChEBI" id="CHEBI:30616"/>
        <dbReference type="ChEBI" id="CHEBI:33019"/>
        <dbReference type="ChEBI" id="CHEBI:57305"/>
        <dbReference type="ChEBI" id="CHEBI:78442"/>
        <dbReference type="ChEBI" id="CHEBI:78522"/>
        <dbReference type="ChEBI" id="CHEBI:456215"/>
        <dbReference type="EC" id="6.1.1.14"/>
    </reaction>
</comment>
<dbReference type="Pfam" id="PF05746">
    <property type="entry name" value="DALR_1"/>
    <property type="match status" value="1"/>
</dbReference>
<sequence length="717" mass="76083">MPELLIELFSEEIPARMQARAAEELCAALLKALSPLMTAAPRPLFGPRRIAALGEMAARAETPGREERGPRLGAPDAALDGFLRKHGATRDQLTQQGQFWVLQKPGQVTEAAALLAGTLPGLLRGFPWPKSMRWGTSDFAWVRPLQRILCVLDGEPVPFALAQGEDAVHGLAAAGLTEGHRVLAGTEPFPVRSFADYESGLRERFVVADAAERERIIGTGIAGLAAAEGLEVVPDRGLLAEVAGLVEWPVPLLGRIDEAYMDLPPEVMRTSMRVNQRYFALRHGDGRAAARFAVVSNIIPRDGGAAIVAGNERVLRARLSDARFFWDQDLKQPLESTLPKLEGVVFHARLGTQGQRVARLERLAGLVAPMGGAEPGLAARAARLAKADLATGMVGEFPELQGVMGRYYALAGGEDPRVAEAIGTHYRPLGPGDAVPAEPVAVAVALADKLDQLVGFFAVDERPTGSGDPYALRRAALGIIRLIRENGLRLPLAGLIGEAFFGYPQSTGSTASPEFGMAVAAETMQAGWRPPAGSAHPPMVAAFAAGLLDFLVERLRVQLRAEGARHDILTAVFGAAPDDDLVRLLARSDALATMLATPDGANLLAAYKRAANILRIETRKDGPHDGPVDPARFVTGAERALGEAVAGTAAGVAAALAAEDFLAAMAQLASLRAPVDAFFDQVVVNDADPQLRANRLRLLHMLCAAMDAVADVSKIEG</sequence>
<gene>
    <name evidence="11" type="primary">glyS</name>
    <name evidence="13" type="ORF">E2C06_24565</name>
</gene>
<dbReference type="Proteomes" id="UP000295096">
    <property type="component" value="Unassembled WGS sequence"/>
</dbReference>
<dbReference type="PANTHER" id="PTHR30075:SF2">
    <property type="entry name" value="GLYCINE--TRNA LIGASE, CHLOROPLASTIC_MITOCHONDRIAL 2"/>
    <property type="match status" value="1"/>
</dbReference>
<keyword evidence="8 11" id="KW-0648">Protein biosynthesis</keyword>
<dbReference type="PRINTS" id="PR01045">
    <property type="entry name" value="TRNASYNTHGB"/>
</dbReference>
<comment type="similarity">
    <text evidence="2 11">Belongs to the class-II aminoacyl-tRNA synthetase family.</text>
</comment>
<keyword evidence="6 11" id="KW-0547">Nucleotide-binding</keyword>
<evidence type="ECO:0000256" key="5">
    <source>
        <dbReference type="ARBA" id="ARBA00022598"/>
    </source>
</evidence>
<evidence type="ECO:0000259" key="12">
    <source>
        <dbReference type="Pfam" id="PF05746"/>
    </source>
</evidence>
<evidence type="ECO:0000256" key="1">
    <source>
        <dbReference type="ARBA" id="ARBA00004496"/>
    </source>
</evidence>
<dbReference type="GO" id="GO:0004820">
    <property type="term" value="F:glycine-tRNA ligase activity"/>
    <property type="evidence" value="ECO:0007669"/>
    <property type="project" value="UniProtKB-UniRule"/>
</dbReference>
<keyword evidence="7 11" id="KW-0067">ATP-binding</keyword>
<comment type="subcellular location">
    <subcellularLocation>
        <location evidence="1 11">Cytoplasm</location>
    </subcellularLocation>
</comment>
<dbReference type="SUPFAM" id="SSF109604">
    <property type="entry name" value="HD-domain/PDEase-like"/>
    <property type="match status" value="1"/>
</dbReference>
<evidence type="ECO:0000256" key="10">
    <source>
        <dbReference type="ARBA" id="ARBA00047937"/>
    </source>
</evidence>
<feature type="domain" description="DALR anticodon binding" evidence="12">
    <location>
        <begin position="604"/>
        <end position="702"/>
    </location>
</feature>
<comment type="caution">
    <text evidence="13">The sequence shown here is derived from an EMBL/GenBank/DDBJ whole genome shotgun (WGS) entry which is preliminary data.</text>
</comment>
<evidence type="ECO:0000256" key="6">
    <source>
        <dbReference type="ARBA" id="ARBA00022741"/>
    </source>
</evidence>
<evidence type="ECO:0000256" key="9">
    <source>
        <dbReference type="ARBA" id="ARBA00023146"/>
    </source>
</evidence>
<evidence type="ECO:0000256" key="11">
    <source>
        <dbReference type="HAMAP-Rule" id="MF_00255"/>
    </source>
</evidence>
<keyword evidence="4 11" id="KW-0963">Cytoplasm</keyword>
<dbReference type="PANTHER" id="PTHR30075">
    <property type="entry name" value="GLYCYL-TRNA SYNTHETASE"/>
    <property type="match status" value="1"/>
</dbReference>
<dbReference type="EC" id="6.1.1.14" evidence="11"/>
<dbReference type="GO" id="GO:0005524">
    <property type="term" value="F:ATP binding"/>
    <property type="evidence" value="ECO:0007669"/>
    <property type="project" value="UniProtKB-UniRule"/>
</dbReference>
<dbReference type="InterPro" id="IPR015944">
    <property type="entry name" value="Gly-tRNA-synth_bsu"/>
</dbReference>
<dbReference type="GO" id="GO:0006420">
    <property type="term" value="P:arginyl-tRNA aminoacylation"/>
    <property type="evidence" value="ECO:0007669"/>
    <property type="project" value="InterPro"/>
</dbReference>
<reference evidence="13 14" key="1">
    <citation type="journal article" date="2016" name="J. Microbiol.">
        <title>Dankookia rubra gen. nov., sp. nov., an alphaproteobacterium isolated from sediment of a shallow stream.</title>
        <authorList>
            <person name="Kim W.H."/>
            <person name="Kim D.H."/>
            <person name="Kang K."/>
            <person name="Ahn T.Y."/>
        </authorList>
    </citation>
    <scope>NUCLEOTIDE SEQUENCE [LARGE SCALE GENOMIC DNA]</scope>
    <source>
        <strain evidence="13 14">JCM30602</strain>
    </source>
</reference>
<dbReference type="GO" id="GO:0006426">
    <property type="term" value="P:glycyl-tRNA aminoacylation"/>
    <property type="evidence" value="ECO:0007669"/>
    <property type="project" value="UniProtKB-UniRule"/>
</dbReference>
<evidence type="ECO:0000313" key="13">
    <source>
        <dbReference type="EMBL" id="TDH59974.1"/>
    </source>
</evidence>
<dbReference type="InterPro" id="IPR008909">
    <property type="entry name" value="DALR_anticod-bd"/>
</dbReference>
<dbReference type="NCBIfam" id="TIGR00211">
    <property type="entry name" value="glyS"/>
    <property type="match status" value="1"/>
</dbReference>
<evidence type="ECO:0000256" key="4">
    <source>
        <dbReference type="ARBA" id="ARBA00022490"/>
    </source>
</evidence>
<dbReference type="InterPro" id="IPR006194">
    <property type="entry name" value="Gly-tRNA-synth_heterodimer"/>
</dbReference>
<evidence type="ECO:0000256" key="7">
    <source>
        <dbReference type="ARBA" id="ARBA00022840"/>
    </source>
</evidence>
<comment type="subunit">
    <text evidence="3 11">Tetramer of two alpha and two beta subunits.</text>
</comment>
<accession>A0A4R5QAA0</accession>
<dbReference type="EMBL" id="SMSJ01000048">
    <property type="protein sequence ID" value="TDH59974.1"/>
    <property type="molecule type" value="Genomic_DNA"/>
</dbReference>